<dbReference type="InterPro" id="IPR023582">
    <property type="entry name" value="Impact"/>
</dbReference>
<dbReference type="Pfam" id="PF01205">
    <property type="entry name" value="Impact_N"/>
    <property type="match status" value="1"/>
</dbReference>
<dbReference type="RefSeq" id="WP_244824532.1">
    <property type="nucleotide sequence ID" value="NZ_CP112998.1"/>
</dbReference>
<dbReference type="GO" id="GO:0005737">
    <property type="term" value="C:cytoplasm"/>
    <property type="evidence" value="ECO:0007669"/>
    <property type="project" value="TreeGrafter"/>
</dbReference>
<evidence type="ECO:0000313" key="4">
    <source>
        <dbReference type="Proteomes" id="UP001164653"/>
    </source>
</evidence>
<evidence type="ECO:0000259" key="2">
    <source>
        <dbReference type="Pfam" id="PF01205"/>
    </source>
</evidence>
<dbReference type="AlphaFoldDB" id="A0A9E8SJQ1"/>
<dbReference type="InterPro" id="IPR036956">
    <property type="entry name" value="Impact_N_sf"/>
</dbReference>
<gene>
    <name evidence="3" type="ORF">ON006_22120</name>
</gene>
<evidence type="ECO:0000256" key="1">
    <source>
        <dbReference type="ARBA" id="ARBA00007665"/>
    </source>
</evidence>
<organism evidence="3 4">
    <name type="scientific">Dyadobacter pollutisoli</name>
    <dbReference type="NCBI Taxonomy" id="2910158"/>
    <lineage>
        <taxon>Bacteria</taxon>
        <taxon>Pseudomonadati</taxon>
        <taxon>Bacteroidota</taxon>
        <taxon>Cytophagia</taxon>
        <taxon>Cytophagales</taxon>
        <taxon>Spirosomataceae</taxon>
        <taxon>Dyadobacter</taxon>
    </lineage>
</organism>
<dbReference type="KEGG" id="dpf:ON006_22120"/>
<comment type="similarity">
    <text evidence="1">Belongs to the IMPACT family.</text>
</comment>
<dbReference type="InterPro" id="IPR001498">
    <property type="entry name" value="Impact_N"/>
</dbReference>
<sequence>MLFEDTYQTIAAPTESLFKDKGSRFLAFAYPILNDSDAKTYLNELRELHPKAVHHCYAYRLGTDRMSYRMSDDGEPSGTAGRPILNTLYSKNVTNILVVVVRYFGGTLLGVPGLINAYKLGTEGALENAEIITRHFFSIYNLSFSYIQMNDVMRIVKEMDLPVTDQVFEMECQMNVEVRTTLTERFMDRCEKVEGLVVSLKT</sequence>
<name>A0A9E8SJQ1_9BACT</name>
<dbReference type="InterPro" id="IPR020569">
    <property type="entry name" value="UPF0029_Impact_CS"/>
</dbReference>
<protein>
    <submittedName>
        <fullName evidence="3">YigZ family protein</fullName>
    </submittedName>
</protein>
<dbReference type="Proteomes" id="UP001164653">
    <property type="component" value="Chromosome"/>
</dbReference>
<dbReference type="Gene3D" id="3.30.230.30">
    <property type="entry name" value="Impact, N-terminal domain"/>
    <property type="match status" value="1"/>
</dbReference>
<keyword evidence="4" id="KW-1185">Reference proteome</keyword>
<dbReference type="EMBL" id="CP112998">
    <property type="protein sequence ID" value="WAC10439.1"/>
    <property type="molecule type" value="Genomic_DNA"/>
</dbReference>
<proteinExistence type="inferred from homology"/>
<reference evidence="3" key="1">
    <citation type="submission" date="2022-11" db="EMBL/GenBank/DDBJ databases">
        <title>Dyadobacter pollutisoli sp. nov., isolated from plastic dumped soil.</title>
        <authorList>
            <person name="Kim J.M."/>
            <person name="Kim K.R."/>
            <person name="Lee J.K."/>
            <person name="Hao L."/>
            <person name="Jeon C.O."/>
        </authorList>
    </citation>
    <scope>NUCLEOTIDE SEQUENCE</scope>
    <source>
        <strain evidence="3">U1</strain>
    </source>
</reference>
<dbReference type="SUPFAM" id="SSF54211">
    <property type="entry name" value="Ribosomal protein S5 domain 2-like"/>
    <property type="match status" value="1"/>
</dbReference>
<feature type="domain" description="Impact N-terminal" evidence="2">
    <location>
        <begin position="21"/>
        <end position="123"/>
    </location>
</feature>
<evidence type="ECO:0000313" key="3">
    <source>
        <dbReference type="EMBL" id="WAC10439.1"/>
    </source>
</evidence>
<dbReference type="PANTHER" id="PTHR16301">
    <property type="entry name" value="IMPACT-RELATED"/>
    <property type="match status" value="1"/>
</dbReference>
<dbReference type="InterPro" id="IPR020568">
    <property type="entry name" value="Ribosomal_Su5_D2-typ_SF"/>
</dbReference>
<dbReference type="GO" id="GO:0006446">
    <property type="term" value="P:regulation of translational initiation"/>
    <property type="evidence" value="ECO:0007669"/>
    <property type="project" value="TreeGrafter"/>
</dbReference>
<accession>A0A9E8SJQ1</accession>
<dbReference type="PROSITE" id="PS00910">
    <property type="entry name" value="UPF0029"/>
    <property type="match status" value="1"/>
</dbReference>
<dbReference type="PANTHER" id="PTHR16301:SF20">
    <property type="entry name" value="IMPACT FAMILY MEMBER YIGZ"/>
    <property type="match status" value="1"/>
</dbReference>